<evidence type="ECO:0000256" key="2">
    <source>
        <dbReference type="SAM" id="Phobius"/>
    </source>
</evidence>
<dbReference type="OrthoDB" id="2598858at2"/>
<accession>A0A559IZM5</accession>
<dbReference type="Proteomes" id="UP000318102">
    <property type="component" value="Unassembled WGS sequence"/>
</dbReference>
<reference evidence="3 4" key="1">
    <citation type="submission" date="2019-07" db="EMBL/GenBank/DDBJ databases">
        <authorList>
            <person name="Kim J."/>
        </authorList>
    </citation>
    <scope>NUCLEOTIDE SEQUENCE [LARGE SCALE GENOMIC DNA]</scope>
    <source>
        <strain evidence="3 4">N4</strain>
    </source>
</reference>
<sequence>MSRSWERKVRKNSSALNKQRQKSGQKEIKVGSEQYDEFKGRNFILPSTLIFVSLLYAFLGNAVAMAQSPTLYWVTVIAYVALGIILFVRRPYLKVAKDYLSTPKWNRLRVLSAKDIKKITIQPGYIVIWPEKKGANWVFSRVMNRYDTDAMGERLIKFAEQHGIAYEKLSK</sequence>
<feature type="region of interest" description="Disordered" evidence="1">
    <location>
        <begin position="1"/>
        <end position="28"/>
    </location>
</feature>
<keyword evidence="3" id="KW-0489">Methyltransferase</keyword>
<dbReference type="RefSeq" id="WP_144989222.1">
    <property type="nucleotide sequence ID" value="NZ_VNJK01000001.1"/>
</dbReference>
<gene>
    <name evidence="3" type="ORF">FPZ44_08435</name>
</gene>
<evidence type="ECO:0000313" key="4">
    <source>
        <dbReference type="Proteomes" id="UP000318102"/>
    </source>
</evidence>
<keyword evidence="3" id="KW-0808">Transferase</keyword>
<keyword evidence="4" id="KW-1185">Reference proteome</keyword>
<proteinExistence type="predicted"/>
<evidence type="ECO:0000313" key="3">
    <source>
        <dbReference type="EMBL" id="TVX93085.1"/>
    </source>
</evidence>
<dbReference type="GO" id="GO:0008168">
    <property type="term" value="F:methyltransferase activity"/>
    <property type="evidence" value="ECO:0007669"/>
    <property type="project" value="UniProtKB-KW"/>
</dbReference>
<protein>
    <submittedName>
        <fullName evidence="3">Methyltransferase</fullName>
    </submittedName>
</protein>
<dbReference type="AlphaFoldDB" id="A0A559IZM5"/>
<keyword evidence="2" id="KW-1133">Transmembrane helix</keyword>
<keyword evidence="2" id="KW-0812">Transmembrane</keyword>
<comment type="caution">
    <text evidence="3">The sequence shown here is derived from an EMBL/GenBank/DDBJ whole genome shotgun (WGS) entry which is preliminary data.</text>
</comment>
<feature type="transmembrane region" description="Helical" evidence="2">
    <location>
        <begin position="43"/>
        <end position="64"/>
    </location>
</feature>
<evidence type="ECO:0000256" key="1">
    <source>
        <dbReference type="SAM" id="MobiDB-lite"/>
    </source>
</evidence>
<dbReference type="GO" id="GO:0032259">
    <property type="term" value="P:methylation"/>
    <property type="evidence" value="ECO:0007669"/>
    <property type="project" value="UniProtKB-KW"/>
</dbReference>
<keyword evidence="2" id="KW-0472">Membrane</keyword>
<feature type="transmembrane region" description="Helical" evidence="2">
    <location>
        <begin position="70"/>
        <end position="88"/>
    </location>
</feature>
<name>A0A559IZM5_9BACL</name>
<organism evidence="3 4">
    <name type="scientific">Paenibacillus agilis</name>
    <dbReference type="NCBI Taxonomy" id="3020863"/>
    <lineage>
        <taxon>Bacteria</taxon>
        <taxon>Bacillati</taxon>
        <taxon>Bacillota</taxon>
        <taxon>Bacilli</taxon>
        <taxon>Bacillales</taxon>
        <taxon>Paenibacillaceae</taxon>
        <taxon>Paenibacillus</taxon>
    </lineage>
</organism>
<dbReference type="EMBL" id="VNJK01000001">
    <property type="protein sequence ID" value="TVX93085.1"/>
    <property type="molecule type" value="Genomic_DNA"/>
</dbReference>